<organism evidence="1 2">
    <name type="scientific">Lindgomyces ingoldianus</name>
    <dbReference type="NCBI Taxonomy" id="673940"/>
    <lineage>
        <taxon>Eukaryota</taxon>
        <taxon>Fungi</taxon>
        <taxon>Dikarya</taxon>
        <taxon>Ascomycota</taxon>
        <taxon>Pezizomycotina</taxon>
        <taxon>Dothideomycetes</taxon>
        <taxon>Pleosporomycetidae</taxon>
        <taxon>Pleosporales</taxon>
        <taxon>Lindgomycetaceae</taxon>
        <taxon>Lindgomyces</taxon>
    </lineage>
</organism>
<name>A0ACB6QK73_9PLEO</name>
<protein>
    <submittedName>
        <fullName evidence="1">Uncharacterized protein</fullName>
    </submittedName>
</protein>
<comment type="caution">
    <text evidence="1">The sequence shown here is derived from an EMBL/GenBank/DDBJ whole genome shotgun (WGS) entry which is preliminary data.</text>
</comment>
<keyword evidence="2" id="KW-1185">Reference proteome</keyword>
<sequence>MYNYTKEGRGMVRLKVALVGKSFDDQAKFFVKLATVYLALAGDSRGCVLFYRFCKVFVDETGRIINLNAIKVLLTTTKETFALVFNFAEQGDILGFLERRLRPGELEKNYLMTIHKKGIVHCKIFPLLCNKDGNAHYLAGLIRVLERCLDPNPAGRFDATSLVVVMDKIMDGPSGIAASTYGEETE</sequence>
<dbReference type="Proteomes" id="UP000799755">
    <property type="component" value="Unassembled WGS sequence"/>
</dbReference>
<dbReference type="EMBL" id="MU003520">
    <property type="protein sequence ID" value="KAF2467398.1"/>
    <property type="molecule type" value="Genomic_DNA"/>
</dbReference>
<gene>
    <name evidence="1" type="ORF">BDR25DRAFT_316751</name>
</gene>
<accession>A0ACB6QK73</accession>
<reference evidence="1" key="1">
    <citation type="journal article" date="2020" name="Stud. Mycol.">
        <title>101 Dothideomycetes genomes: a test case for predicting lifestyles and emergence of pathogens.</title>
        <authorList>
            <person name="Haridas S."/>
            <person name="Albert R."/>
            <person name="Binder M."/>
            <person name="Bloem J."/>
            <person name="Labutti K."/>
            <person name="Salamov A."/>
            <person name="Andreopoulos B."/>
            <person name="Baker S."/>
            <person name="Barry K."/>
            <person name="Bills G."/>
            <person name="Bluhm B."/>
            <person name="Cannon C."/>
            <person name="Castanera R."/>
            <person name="Culley D."/>
            <person name="Daum C."/>
            <person name="Ezra D."/>
            <person name="Gonzalez J."/>
            <person name="Henrissat B."/>
            <person name="Kuo A."/>
            <person name="Liang C."/>
            <person name="Lipzen A."/>
            <person name="Lutzoni F."/>
            <person name="Magnuson J."/>
            <person name="Mondo S."/>
            <person name="Nolan M."/>
            <person name="Ohm R."/>
            <person name="Pangilinan J."/>
            <person name="Park H.-J."/>
            <person name="Ramirez L."/>
            <person name="Alfaro M."/>
            <person name="Sun H."/>
            <person name="Tritt A."/>
            <person name="Yoshinaga Y."/>
            <person name="Zwiers L.-H."/>
            <person name="Turgeon B."/>
            <person name="Goodwin S."/>
            <person name="Spatafora J."/>
            <person name="Crous P."/>
            <person name="Grigoriev I."/>
        </authorList>
    </citation>
    <scope>NUCLEOTIDE SEQUENCE</scope>
    <source>
        <strain evidence="1">ATCC 200398</strain>
    </source>
</reference>
<evidence type="ECO:0000313" key="2">
    <source>
        <dbReference type="Proteomes" id="UP000799755"/>
    </source>
</evidence>
<evidence type="ECO:0000313" key="1">
    <source>
        <dbReference type="EMBL" id="KAF2467398.1"/>
    </source>
</evidence>
<proteinExistence type="predicted"/>